<dbReference type="Pfam" id="PF01564">
    <property type="entry name" value="Spermine_synth"/>
    <property type="match status" value="1"/>
</dbReference>
<feature type="active site" description="Proton acceptor" evidence="6">
    <location>
        <position position="159"/>
    </location>
</feature>
<keyword evidence="2 6" id="KW-0808">Transferase</keyword>
<evidence type="ECO:0000313" key="8">
    <source>
        <dbReference type="EMBL" id="GAQ87780.1"/>
    </source>
</evidence>
<dbReference type="EMBL" id="DF237325">
    <property type="protein sequence ID" value="GAQ87780.1"/>
    <property type="molecule type" value="Genomic_DNA"/>
</dbReference>
<dbReference type="InterPro" id="IPR030374">
    <property type="entry name" value="PABS"/>
</dbReference>
<keyword evidence="3 6" id="KW-0620">Polyamine biosynthesis</keyword>
<dbReference type="FunFam" id="3.40.50.150:FF:000088">
    <property type="entry name" value="Polyamine aminopropyltransferase"/>
    <property type="match status" value="1"/>
</dbReference>
<proteinExistence type="inferred from homology"/>
<evidence type="ECO:0000256" key="1">
    <source>
        <dbReference type="ARBA" id="ARBA00007867"/>
    </source>
</evidence>
<dbReference type="SUPFAM" id="SSF53335">
    <property type="entry name" value="S-adenosyl-L-methionine-dependent methyltransferases"/>
    <property type="match status" value="1"/>
</dbReference>
<dbReference type="Gene3D" id="3.40.50.150">
    <property type="entry name" value="Vaccinia Virus protein VP39"/>
    <property type="match status" value="1"/>
</dbReference>
<reference evidence="8 9" key="1">
    <citation type="journal article" date="2014" name="Nat. Commun.">
        <title>Klebsormidium flaccidum genome reveals primary factors for plant terrestrial adaptation.</title>
        <authorList>
            <person name="Hori K."/>
            <person name="Maruyama F."/>
            <person name="Fujisawa T."/>
            <person name="Togashi T."/>
            <person name="Yamamoto N."/>
            <person name="Seo M."/>
            <person name="Sato S."/>
            <person name="Yamada T."/>
            <person name="Mori H."/>
            <person name="Tajima N."/>
            <person name="Moriyama T."/>
            <person name="Ikeuchi M."/>
            <person name="Watanabe M."/>
            <person name="Wada H."/>
            <person name="Kobayashi K."/>
            <person name="Saito M."/>
            <person name="Masuda T."/>
            <person name="Sasaki-Sekimoto Y."/>
            <person name="Mashiguchi K."/>
            <person name="Awai K."/>
            <person name="Shimojima M."/>
            <person name="Masuda S."/>
            <person name="Iwai M."/>
            <person name="Nobusawa T."/>
            <person name="Narise T."/>
            <person name="Kondo S."/>
            <person name="Saito H."/>
            <person name="Sato R."/>
            <person name="Murakawa M."/>
            <person name="Ihara Y."/>
            <person name="Oshima-Yamada Y."/>
            <person name="Ohtaka K."/>
            <person name="Satoh M."/>
            <person name="Sonobe K."/>
            <person name="Ishii M."/>
            <person name="Ohtani R."/>
            <person name="Kanamori-Sato M."/>
            <person name="Honoki R."/>
            <person name="Miyazaki D."/>
            <person name="Mochizuki H."/>
            <person name="Umetsu J."/>
            <person name="Higashi K."/>
            <person name="Shibata D."/>
            <person name="Kamiya Y."/>
            <person name="Sato N."/>
            <person name="Nakamura Y."/>
            <person name="Tabata S."/>
            <person name="Ida S."/>
            <person name="Kurokawa K."/>
            <person name="Ohta H."/>
        </authorList>
    </citation>
    <scope>NUCLEOTIDE SEQUENCE [LARGE SCALE GENOMIC DNA]</scope>
    <source>
        <strain evidence="8 9">NIES-2285</strain>
    </source>
</reference>
<dbReference type="Pfam" id="PF17284">
    <property type="entry name" value="Spermine_synt_N"/>
    <property type="match status" value="1"/>
</dbReference>
<dbReference type="STRING" id="105231.A0A1Y1IA37"/>
<dbReference type="OMA" id="WIPSFGY"/>
<dbReference type="Gene3D" id="2.30.140.10">
    <property type="entry name" value="Spermidine synthase, tetramerisation domain"/>
    <property type="match status" value="1"/>
</dbReference>
<evidence type="ECO:0000259" key="7">
    <source>
        <dbReference type="PROSITE" id="PS51006"/>
    </source>
</evidence>
<comment type="similarity">
    <text evidence="1">Belongs to the spermidine/spermine synthase family.</text>
</comment>
<dbReference type="PROSITE" id="PS51006">
    <property type="entry name" value="PABS_2"/>
    <property type="match status" value="1"/>
</dbReference>
<dbReference type="EC" id="2.5.1.79" evidence="5"/>
<dbReference type="InterPro" id="IPR029063">
    <property type="entry name" value="SAM-dependent_MTases_sf"/>
</dbReference>
<dbReference type="HAMAP" id="MF_00198">
    <property type="entry name" value="Spermidine_synth"/>
    <property type="match status" value="1"/>
</dbReference>
<evidence type="ECO:0000256" key="6">
    <source>
        <dbReference type="PROSITE-ProRule" id="PRU00354"/>
    </source>
</evidence>
<evidence type="ECO:0000256" key="2">
    <source>
        <dbReference type="ARBA" id="ARBA00022679"/>
    </source>
</evidence>
<gene>
    <name evidence="8" type="ORF">KFL_003760130</name>
</gene>
<dbReference type="AlphaFoldDB" id="A0A1Y1IA37"/>
<sequence length="312" mass="34642">MSEGRRLWLEEELQDDLKWSVQVKSILYQGASKFQDIELIESGPFGKLLMLDGKAQSAEADEFVYHESLVHPALLSHPNPKKIFIMGGGEGSTAREALRHKSVEKVVMVDIDQVVVEFCRDYLPANKEAFEDPRLEVLYNDALVELERSTEQFDVIIGDLADPVEGGPCYKLYTKDFYEKILKPKLAPGGIIVTQGGPAGILSYKLVYSSIHNTLAQVFKHTLPYATHVPSFADQWGWIMASDEPLKEPVVADLDAAIAKRINGELGYLDGRTLQAEMALSKAVRKGLAAETHVYTEDDARFIHGSGIVNGH</sequence>
<evidence type="ECO:0000256" key="5">
    <source>
        <dbReference type="ARBA" id="ARBA00049721"/>
    </source>
</evidence>
<dbReference type="NCBIfam" id="NF037959">
    <property type="entry name" value="MFS_SpdSyn"/>
    <property type="match status" value="1"/>
</dbReference>
<accession>A0A1Y1IA37</accession>
<comment type="catalytic activity">
    <reaction evidence="4">
        <text>S-adenosyl 3-(methylsulfanyl)propylamine + spermidine = thermospermine + S-methyl-5'-thioadenosine + H(+)</text>
        <dbReference type="Rhea" id="RHEA:30515"/>
        <dbReference type="ChEBI" id="CHEBI:15378"/>
        <dbReference type="ChEBI" id="CHEBI:17509"/>
        <dbReference type="ChEBI" id="CHEBI:57443"/>
        <dbReference type="ChEBI" id="CHEBI:57834"/>
        <dbReference type="ChEBI" id="CHEBI:59903"/>
        <dbReference type="EC" id="2.5.1.79"/>
    </reaction>
</comment>
<evidence type="ECO:0000256" key="3">
    <source>
        <dbReference type="ARBA" id="ARBA00023115"/>
    </source>
</evidence>
<dbReference type="InterPro" id="IPR001045">
    <property type="entry name" value="Spermi_synthase"/>
</dbReference>
<evidence type="ECO:0000256" key="4">
    <source>
        <dbReference type="ARBA" id="ARBA00048874"/>
    </source>
</evidence>
<dbReference type="PANTHER" id="PTHR43317">
    <property type="entry name" value="THERMOSPERMINE SYNTHASE ACAULIS5"/>
    <property type="match status" value="1"/>
</dbReference>
<dbReference type="InterPro" id="IPR037163">
    <property type="entry name" value="Spermidine_synt_N_sf"/>
</dbReference>
<keyword evidence="9" id="KW-1185">Reference proteome</keyword>
<protein>
    <recommendedName>
        <fullName evidence="5">thermospermine synthase</fullName>
        <ecNumber evidence="5">2.5.1.79</ecNumber>
    </recommendedName>
</protein>
<evidence type="ECO:0000313" key="9">
    <source>
        <dbReference type="Proteomes" id="UP000054558"/>
    </source>
</evidence>
<dbReference type="InterPro" id="IPR035246">
    <property type="entry name" value="Spermidine_synt_N"/>
</dbReference>
<dbReference type="GO" id="GO:0006596">
    <property type="term" value="P:polyamine biosynthetic process"/>
    <property type="evidence" value="ECO:0000318"/>
    <property type="project" value="GO_Central"/>
</dbReference>
<dbReference type="Proteomes" id="UP000054558">
    <property type="component" value="Unassembled WGS sequence"/>
</dbReference>
<organism evidence="8 9">
    <name type="scientific">Klebsormidium nitens</name>
    <name type="common">Green alga</name>
    <name type="synonym">Ulothrix nitens</name>
    <dbReference type="NCBI Taxonomy" id="105231"/>
    <lineage>
        <taxon>Eukaryota</taxon>
        <taxon>Viridiplantae</taxon>
        <taxon>Streptophyta</taxon>
        <taxon>Klebsormidiophyceae</taxon>
        <taxon>Klebsormidiales</taxon>
        <taxon>Klebsormidiaceae</taxon>
        <taxon>Klebsormidium</taxon>
    </lineage>
</organism>
<name>A0A1Y1IA37_KLENI</name>
<dbReference type="OrthoDB" id="38125at2759"/>
<feature type="domain" description="PABS" evidence="7">
    <location>
        <begin position="6"/>
        <end position="243"/>
    </location>
</feature>
<dbReference type="CDD" id="cd02440">
    <property type="entry name" value="AdoMet_MTases"/>
    <property type="match status" value="1"/>
</dbReference>
<dbReference type="GO" id="GO:0010487">
    <property type="term" value="F:thermospermine synthase activity"/>
    <property type="evidence" value="ECO:0000318"/>
    <property type="project" value="GO_Central"/>
</dbReference>
<dbReference type="PANTHER" id="PTHR43317:SF1">
    <property type="entry name" value="THERMOSPERMINE SYNTHASE ACAULIS5"/>
    <property type="match status" value="1"/>
</dbReference>